<gene>
    <name evidence="1" type="ORF">V6N12_063727</name>
</gene>
<dbReference type="Proteomes" id="UP001472677">
    <property type="component" value="Unassembled WGS sequence"/>
</dbReference>
<reference evidence="1 2" key="1">
    <citation type="journal article" date="2024" name="G3 (Bethesda)">
        <title>Genome assembly of Hibiscus sabdariffa L. provides insights into metabolisms of medicinal natural products.</title>
        <authorList>
            <person name="Kim T."/>
        </authorList>
    </citation>
    <scope>NUCLEOTIDE SEQUENCE [LARGE SCALE GENOMIC DNA]</scope>
    <source>
        <strain evidence="1">TK-2024</strain>
        <tissue evidence="1">Old leaves</tissue>
    </source>
</reference>
<sequence length="143" mass="16313">MSIHENESNVRSYLYWENVEEVFEVIQHRGEVDQGHNIGNNICRKIMEGYVSNPEWWIGVKLINMRPNAVGTLTLEDICKECHSLMTNYAIGAAHTLGDGVGFEKEDKLNFSGSFYYKIEAMVKEVQLEFDNPDHGDGIVMNV</sequence>
<comment type="caution">
    <text evidence="1">The sequence shown here is derived from an EMBL/GenBank/DDBJ whole genome shotgun (WGS) entry which is preliminary data.</text>
</comment>
<accession>A0ABR2FCK2</accession>
<name>A0ABR2FCK2_9ROSI</name>
<keyword evidence="2" id="KW-1185">Reference proteome</keyword>
<evidence type="ECO:0000313" key="2">
    <source>
        <dbReference type="Proteomes" id="UP001472677"/>
    </source>
</evidence>
<protein>
    <submittedName>
        <fullName evidence="1">Uncharacterized protein</fullName>
    </submittedName>
</protein>
<dbReference type="EMBL" id="JBBPBM010000007">
    <property type="protein sequence ID" value="KAK8576081.1"/>
    <property type="molecule type" value="Genomic_DNA"/>
</dbReference>
<proteinExistence type="predicted"/>
<evidence type="ECO:0000313" key="1">
    <source>
        <dbReference type="EMBL" id="KAK8576081.1"/>
    </source>
</evidence>
<organism evidence="1 2">
    <name type="scientific">Hibiscus sabdariffa</name>
    <name type="common">roselle</name>
    <dbReference type="NCBI Taxonomy" id="183260"/>
    <lineage>
        <taxon>Eukaryota</taxon>
        <taxon>Viridiplantae</taxon>
        <taxon>Streptophyta</taxon>
        <taxon>Embryophyta</taxon>
        <taxon>Tracheophyta</taxon>
        <taxon>Spermatophyta</taxon>
        <taxon>Magnoliopsida</taxon>
        <taxon>eudicotyledons</taxon>
        <taxon>Gunneridae</taxon>
        <taxon>Pentapetalae</taxon>
        <taxon>rosids</taxon>
        <taxon>malvids</taxon>
        <taxon>Malvales</taxon>
        <taxon>Malvaceae</taxon>
        <taxon>Malvoideae</taxon>
        <taxon>Hibiscus</taxon>
    </lineage>
</organism>